<evidence type="ECO:0000313" key="3">
    <source>
        <dbReference type="EMBL" id="RJF84571.1"/>
    </source>
</evidence>
<organism evidence="3 4">
    <name type="scientific">Azospirillum cavernae</name>
    <dbReference type="NCBI Taxonomy" id="2320860"/>
    <lineage>
        <taxon>Bacteria</taxon>
        <taxon>Pseudomonadati</taxon>
        <taxon>Pseudomonadota</taxon>
        <taxon>Alphaproteobacteria</taxon>
        <taxon>Rhodospirillales</taxon>
        <taxon>Azospirillaceae</taxon>
        <taxon>Azospirillum</taxon>
    </lineage>
</organism>
<dbReference type="InterPro" id="IPR051043">
    <property type="entry name" value="Sulfatase_Mod_Factor_Kinase"/>
</dbReference>
<dbReference type="InterPro" id="IPR016187">
    <property type="entry name" value="CTDL_fold"/>
</dbReference>
<evidence type="ECO:0000259" key="2">
    <source>
        <dbReference type="Pfam" id="PF03781"/>
    </source>
</evidence>
<dbReference type="InterPro" id="IPR005532">
    <property type="entry name" value="SUMF_dom"/>
</dbReference>
<evidence type="ECO:0000313" key="4">
    <source>
        <dbReference type="Proteomes" id="UP000283458"/>
    </source>
</evidence>
<dbReference type="Pfam" id="PF03781">
    <property type="entry name" value="FGE-sulfatase"/>
    <property type="match status" value="1"/>
</dbReference>
<dbReference type="Proteomes" id="UP000283458">
    <property type="component" value="Unassembled WGS sequence"/>
</dbReference>
<dbReference type="PANTHER" id="PTHR23150">
    <property type="entry name" value="SULFATASE MODIFYING FACTOR 1, 2"/>
    <property type="match status" value="1"/>
</dbReference>
<dbReference type="AlphaFoldDB" id="A0A418W3H8"/>
<feature type="region of interest" description="Disordered" evidence="1">
    <location>
        <begin position="193"/>
        <end position="215"/>
    </location>
</feature>
<keyword evidence="4" id="KW-1185">Reference proteome</keyword>
<sequence>MTPIIDKGWHPLADGNPPDWASEWGQDRYGVFVAFTVADVTQRLRWIPPGRFLMGSPEDEPGRYDDEGPQHAVTLSRGYWLFDTPCTQALWQAVMGANPSEFKSPDRPVETVSWNDVQDFLARINGRLPGLDLALPTEAQWEHACRAGTATALHSGAIAILGENNAPALDPIAWYCGNSGVGFDLDNGVDSTDWPEKQHPHETAGTRPVGRKRPNPWGLHDTLGNVWEWCAEGRRTYTAQPETDPRGPESAVAVRVLRGGSWFYSARYARAACRNRYHPDDRYDFIGFRCARVQP</sequence>
<dbReference type="Gene3D" id="3.90.1580.10">
    <property type="entry name" value="paralog of FGE (formylglycine-generating enzyme)"/>
    <property type="match status" value="1"/>
</dbReference>
<dbReference type="OrthoDB" id="9768004at2"/>
<accession>A0A418W3H8</accession>
<dbReference type="PANTHER" id="PTHR23150:SF19">
    <property type="entry name" value="FORMYLGLYCINE-GENERATING ENZYME"/>
    <property type="match status" value="1"/>
</dbReference>
<dbReference type="GO" id="GO:0120147">
    <property type="term" value="F:formylglycine-generating oxidase activity"/>
    <property type="evidence" value="ECO:0007669"/>
    <property type="project" value="TreeGrafter"/>
</dbReference>
<proteinExistence type="predicted"/>
<dbReference type="SUPFAM" id="SSF56436">
    <property type="entry name" value="C-type lectin-like"/>
    <property type="match status" value="1"/>
</dbReference>
<evidence type="ECO:0000256" key="1">
    <source>
        <dbReference type="SAM" id="MobiDB-lite"/>
    </source>
</evidence>
<name>A0A418W3H8_9PROT</name>
<dbReference type="RefSeq" id="WP_119830219.1">
    <property type="nucleotide sequence ID" value="NZ_QYUL01000001.1"/>
</dbReference>
<dbReference type="EMBL" id="QYUL01000001">
    <property type="protein sequence ID" value="RJF84571.1"/>
    <property type="molecule type" value="Genomic_DNA"/>
</dbReference>
<dbReference type="InterPro" id="IPR042095">
    <property type="entry name" value="SUMF_sf"/>
</dbReference>
<comment type="caution">
    <text evidence="3">The sequence shown here is derived from an EMBL/GenBank/DDBJ whole genome shotgun (WGS) entry which is preliminary data.</text>
</comment>
<reference evidence="3 4" key="1">
    <citation type="submission" date="2018-09" db="EMBL/GenBank/DDBJ databases">
        <authorList>
            <person name="Zhu H."/>
        </authorList>
    </citation>
    <scope>NUCLEOTIDE SEQUENCE [LARGE SCALE GENOMIC DNA]</scope>
    <source>
        <strain evidence="3 4">K2W22B-5</strain>
    </source>
</reference>
<feature type="compositionally biased region" description="Basic and acidic residues" evidence="1">
    <location>
        <begin position="194"/>
        <end position="204"/>
    </location>
</feature>
<protein>
    <submittedName>
        <fullName evidence="3">Formylglycine-generating enzyme family protein</fullName>
    </submittedName>
</protein>
<feature type="domain" description="Sulfatase-modifying factor enzyme-like" evidence="2">
    <location>
        <begin position="46"/>
        <end position="292"/>
    </location>
</feature>
<gene>
    <name evidence="3" type="ORF">D3877_08645</name>
</gene>